<comment type="caution">
    <text evidence="1">The sequence shown here is derived from an EMBL/GenBank/DDBJ whole genome shotgun (WGS) entry which is preliminary data.</text>
</comment>
<proteinExistence type="predicted"/>
<dbReference type="EMBL" id="MU003497">
    <property type="protein sequence ID" value="KAF2474586.1"/>
    <property type="molecule type" value="Genomic_DNA"/>
</dbReference>
<dbReference type="Proteomes" id="UP000799755">
    <property type="component" value="Unassembled WGS sequence"/>
</dbReference>
<reference evidence="1" key="1">
    <citation type="journal article" date="2020" name="Stud. Mycol.">
        <title>101 Dothideomycetes genomes: a test case for predicting lifestyles and emergence of pathogens.</title>
        <authorList>
            <person name="Haridas S."/>
            <person name="Albert R."/>
            <person name="Binder M."/>
            <person name="Bloem J."/>
            <person name="Labutti K."/>
            <person name="Salamov A."/>
            <person name="Andreopoulos B."/>
            <person name="Baker S."/>
            <person name="Barry K."/>
            <person name="Bills G."/>
            <person name="Bluhm B."/>
            <person name="Cannon C."/>
            <person name="Castanera R."/>
            <person name="Culley D."/>
            <person name="Daum C."/>
            <person name="Ezra D."/>
            <person name="Gonzalez J."/>
            <person name="Henrissat B."/>
            <person name="Kuo A."/>
            <person name="Liang C."/>
            <person name="Lipzen A."/>
            <person name="Lutzoni F."/>
            <person name="Magnuson J."/>
            <person name="Mondo S."/>
            <person name="Nolan M."/>
            <person name="Ohm R."/>
            <person name="Pangilinan J."/>
            <person name="Park H.-J."/>
            <person name="Ramirez L."/>
            <person name="Alfaro M."/>
            <person name="Sun H."/>
            <person name="Tritt A."/>
            <person name="Yoshinaga Y."/>
            <person name="Zwiers L.-H."/>
            <person name="Turgeon B."/>
            <person name="Goodwin S."/>
            <person name="Spatafora J."/>
            <person name="Crous P."/>
            <person name="Grigoriev I."/>
        </authorList>
    </citation>
    <scope>NUCLEOTIDE SEQUENCE</scope>
    <source>
        <strain evidence="1">ATCC 200398</strain>
    </source>
</reference>
<evidence type="ECO:0000313" key="2">
    <source>
        <dbReference type="Proteomes" id="UP000799755"/>
    </source>
</evidence>
<name>A0ACB6R5Y2_9PLEO</name>
<accession>A0ACB6R5Y2</accession>
<sequence length="1368" mass="151215">MSAQDFDGALAIADETAFAQQLDDLISRPQGAPPGIALAHVAEKYLRAFADDSTSYYKRRWIGITLRHMVDTPPVVKHLKTRPQGLHQLGAIIAKDTELEETKIVAGITIRQALQNGIKFANCWPSPKIPNNAPNFPTDSSGTWLTDFQQYLDTLERELHLIPKSKTDPAVLYPVSLIASDGFKQAATVMLSVIQYRSVTLITSDYSPRNLGFVDVPLRHIHDIRLQKSSLHDSQARTTEHEPWDIVLTLRHGQWTYRVNAEHHDGSELTILLQGYADAKECESCIKEAIDRLSTIQASSSSQILDASVSGDSNTQRADHGSHIPRRAKYSVQVTDVGFSTGRRTQEVAQPNFEPSLALLNGDSNKTGSTRGIEEPKWSPNAWGLSPEIALVNPNTNPNNSGPDQELERPGDGDASSSGPRPVKLIHDVVSSAERSTSMPKNDPVNEPQIQVLENTGILKKAQRKSAPGALPVIKKKPSRAHDQTEGTSLCVREDMDEFGFPDEPPRIKRSLATGKESPRTKFKPTTAASRPPCGSIGKAKLIRPKPKPTQRQQFNDTEDDEDPLNTHKAQLTEVIQNRSSEAMDISRTPQITEPKEKREEIKSGLKPSRLPKVSKATTSERGSRKRKRPSEDVFTIPPDEEPRGKRHTRREAAKSVDYNEAESSGYGGSESDYTEAKPAKSRSAAMTSSTQKVTSKTQTGKASAPKSSGRGEASRASEVEDILVSPGENSIVAKMLSRSQPATQDVPKKTKGNSSMRPIQKIQVSKVAKKEPQSVQGQAIKKNGQFSQDQPEIIMIDSCSESLDETDSGGEDIDLGGACIQEIPVARPTTSQDSASSNELPLTVPILCRSPLNAINRSQALLPTASPKQSAEYSSPSTPKAKRMKEFHTREPKNPDVTKKTFKNPLVTVAPPRLLEDPTSPCPDTQCGRQAPNLPSANQSLGNLMQSLDSSPRGSEDAASVVRRGQHGPSHKMETLEEAEMTKTPSHLHPQRRYSGGSVSSEILSSNNKPVPASPHSDSRAISGHAEREHVEMEKEIGEWETAKSDPFKQRSKWKPRTTSFTRRLTEGTTVIEEPELPEESPQKFRKRAIAQDPVAPEVIYESRSFRVPLKPKGSTQKRNARSQVIVDSTSKHRHSRQCAFSKVDKGPPAPEHLDINLEDSEREAPRQVIEEMQPQDVFPTREDYLDIGGDDTLVAYEEEPPTILNASPVQFRSSPPSQYPPSSHSSTSAEIEQGSESSIPTEVAEEMEWEASLQPHQRAIGEQLIRISRRVLRHIVDNETAVNDIAETYARDGEHLLKTLIERHSGELDGLFEGVEKKKQGMKKDFELMAQRLAKERKHFQEHPKAIPGRREGEVRTWNKGKVVRI</sequence>
<evidence type="ECO:0000313" key="1">
    <source>
        <dbReference type="EMBL" id="KAF2474586.1"/>
    </source>
</evidence>
<organism evidence="1 2">
    <name type="scientific">Lindgomyces ingoldianus</name>
    <dbReference type="NCBI Taxonomy" id="673940"/>
    <lineage>
        <taxon>Eukaryota</taxon>
        <taxon>Fungi</taxon>
        <taxon>Dikarya</taxon>
        <taxon>Ascomycota</taxon>
        <taxon>Pezizomycotina</taxon>
        <taxon>Dothideomycetes</taxon>
        <taxon>Pleosporomycetidae</taxon>
        <taxon>Pleosporales</taxon>
        <taxon>Lindgomycetaceae</taxon>
        <taxon>Lindgomyces</taxon>
    </lineage>
</organism>
<gene>
    <name evidence="1" type="ORF">BDR25DRAFT_340381</name>
</gene>
<keyword evidence="2" id="KW-1185">Reference proteome</keyword>
<protein>
    <submittedName>
        <fullName evidence="1">Uncharacterized protein</fullName>
    </submittedName>
</protein>